<dbReference type="Proteomes" id="UP001597112">
    <property type="component" value="Unassembled WGS sequence"/>
</dbReference>
<proteinExistence type="predicted"/>
<reference evidence="2" key="1">
    <citation type="journal article" date="2019" name="Int. J. Syst. Evol. Microbiol.">
        <title>The Global Catalogue of Microorganisms (GCM) 10K type strain sequencing project: providing services to taxonomists for standard genome sequencing and annotation.</title>
        <authorList>
            <consortium name="The Broad Institute Genomics Platform"/>
            <consortium name="The Broad Institute Genome Sequencing Center for Infectious Disease"/>
            <person name="Wu L."/>
            <person name="Ma J."/>
        </authorList>
    </citation>
    <scope>NUCLEOTIDE SEQUENCE [LARGE SCALE GENOMIC DNA]</scope>
    <source>
        <strain evidence="2">CCUG 58938</strain>
    </source>
</reference>
<protein>
    <recommendedName>
        <fullName evidence="3">STAS/SEC14 domain-containing protein</fullName>
    </recommendedName>
</protein>
<dbReference type="RefSeq" id="WP_377574196.1">
    <property type="nucleotide sequence ID" value="NZ_JBHTKA010000001.1"/>
</dbReference>
<evidence type="ECO:0000313" key="1">
    <source>
        <dbReference type="EMBL" id="MFD0998091.1"/>
    </source>
</evidence>
<name>A0ABW3JWX7_9BACT</name>
<accession>A0ABW3JWX7</accession>
<evidence type="ECO:0008006" key="3">
    <source>
        <dbReference type="Google" id="ProtNLM"/>
    </source>
</evidence>
<evidence type="ECO:0000313" key="2">
    <source>
        <dbReference type="Proteomes" id="UP001597112"/>
    </source>
</evidence>
<comment type="caution">
    <text evidence="1">The sequence shown here is derived from an EMBL/GenBank/DDBJ whole genome shotgun (WGS) entry which is preliminary data.</text>
</comment>
<keyword evidence="2" id="KW-1185">Reference proteome</keyword>
<gene>
    <name evidence="1" type="ORF">ACFQ21_02195</name>
</gene>
<dbReference type="EMBL" id="JBHTKA010000001">
    <property type="protein sequence ID" value="MFD0998091.1"/>
    <property type="molecule type" value="Genomic_DNA"/>
</dbReference>
<sequence>MNKQSAITRLHTQEYGTLGFDPSVPCIIATHFGFATDDEFKDLLNLGLDYAVEKKKEYSKIGWLADTLQMDGNSTAEWAASHWNPRLLDEGIYHLSFVLPNEVFANMQISDYVTLSPKIETASFENIETAKGWLRESLLQV</sequence>
<organism evidence="1 2">
    <name type="scientific">Ohtaekwangia kribbensis</name>
    <dbReference type="NCBI Taxonomy" id="688913"/>
    <lineage>
        <taxon>Bacteria</taxon>
        <taxon>Pseudomonadati</taxon>
        <taxon>Bacteroidota</taxon>
        <taxon>Cytophagia</taxon>
        <taxon>Cytophagales</taxon>
        <taxon>Fulvivirgaceae</taxon>
        <taxon>Ohtaekwangia</taxon>
    </lineage>
</organism>